<feature type="transmembrane region" description="Helical" evidence="3">
    <location>
        <begin position="886"/>
        <end position="912"/>
    </location>
</feature>
<evidence type="ECO:0000256" key="2">
    <source>
        <dbReference type="SAM" id="MobiDB-lite"/>
    </source>
</evidence>
<feature type="repeat" description="ANK" evidence="1">
    <location>
        <begin position="281"/>
        <end position="313"/>
    </location>
</feature>
<sequence>MAAAGELVEYDDPEIRLLGQQQIESAEDGGQGRNTDVLDGYKELHKAAIKGHWDMARMFLKKKKNKASEDPSPSFDPLHKPALASTSSTLLTPEEDTITTTAASDNLTANMERPSTVYDNQEITQVINDDHNDQVEESAEDGGQVMSTDVLDGYKELHKAAATKGRWDMARILFLMRKKNKPSQDPSPSFDPLHKLAEDGGQVMNTDVLDGYKEVYEAATKGDWHTASKFLEKNPEAVTKVITSDSRTVLHVAICTGNLVFTKEIVKLMPPEVLEYKTSITGATALHYAAVCGYAKAARVLVNKNSKLIQIEDRFKRIPLHLALISATGRQRGTVEYLYSETRHHHPSHFSGNQGDSMLRHSIDAGYYGIASSIVQRFPELVIDHTNKVQTNAMNNMAERPFSFASGAKHTFLQRRIYSLIKVEVTNEDEENLGKYPPENSEDMEENDGILELENIIFPGVTVHDIIVGASALSGAIIHVPICIILGLIYFMLIHGFLVFLRRFIIPSSPVVKVEKNSDESLPQSLEGTNGDEENLVKTTEESYEDQINPPENSENTAGEKTKGIDIKDTIIYMHVYISAPIYVLFYLIYLLIKFSVRFICSPVSHIKQTYKQVYEEKVNHKEAEALVKIMLTTLKERMNRVEVVDFFGRSNFMKMAISHRNVEIVQVCIKLFPYLIWTQLAGQNMIQMAIAERNETILNIICEESGKSKIDLVSRCDDEDNTILHYAAKLAPSAQLNSVSGAYLQMQREKQWFKGVENMIPEKDRFKRNKNGDTAHDIFTKEHKELKESGERWLKDTAGSCMLVAALIATVSFASVFTVPGGNFSENNSGKIGTPVFLREISFTVFAIADAFALLSAITSVLMFLAIYTSRYAEVDFLKSLPNKLILGLTTLFISMASVLVGFGASLFIVLGDRYRWVLIPIVVVSCVPVTLFGWLQLPLFVDMIRSTYWGSLFREHTYISSLQLYSKKEYHENHYNKLPTFVEGFVPKRFQPLPTYR</sequence>
<dbReference type="InterPro" id="IPR036770">
    <property type="entry name" value="Ankyrin_rpt-contain_sf"/>
</dbReference>
<feature type="transmembrane region" description="Helical" evidence="3">
    <location>
        <begin position="571"/>
        <end position="593"/>
    </location>
</feature>
<dbReference type="Gene3D" id="1.25.40.20">
    <property type="entry name" value="Ankyrin repeat-containing domain"/>
    <property type="match status" value="2"/>
</dbReference>
<feature type="transmembrane region" description="Helical" evidence="3">
    <location>
        <begin position="844"/>
        <end position="866"/>
    </location>
</feature>
<dbReference type="PANTHER" id="PTHR24177:SF365">
    <property type="entry name" value="ANKYRIN REPEAT-CONTAINING PROTEIN NPR4-LIKE ISOFORM X1"/>
    <property type="match status" value="1"/>
</dbReference>
<dbReference type="Gramene" id="RZC55873">
    <property type="protein sequence ID" value="RZC55873"/>
    <property type="gene ID" value="C5167_014723"/>
</dbReference>
<keyword evidence="1" id="KW-0040">ANK repeat</keyword>
<dbReference type="InterPro" id="IPR002110">
    <property type="entry name" value="Ankyrin_rpt"/>
</dbReference>
<dbReference type="InterPro" id="IPR026961">
    <property type="entry name" value="PGG_dom"/>
</dbReference>
<name>A0A4Y7J410_PAPSO</name>
<feature type="domain" description="PGG" evidence="4">
    <location>
        <begin position="793"/>
        <end position="911"/>
    </location>
</feature>
<evidence type="ECO:0000313" key="5">
    <source>
        <dbReference type="EMBL" id="RZC55873.1"/>
    </source>
</evidence>
<feature type="transmembrane region" description="Helical" evidence="3">
    <location>
        <begin position="803"/>
        <end position="823"/>
    </location>
</feature>
<keyword evidence="3" id="KW-1133">Transmembrane helix</keyword>
<dbReference type="OrthoDB" id="1961622at2759"/>
<dbReference type="EMBL" id="CM010717">
    <property type="protein sequence ID" value="RZC55873.1"/>
    <property type="molecule type" value="Genomic_DNA"/>
</dbReference>
<dbReference type="GO" id="GO:0016020">
    <property type="term" value="C:membrane"/>
    <property type="evidence" value="ECO:0007669"/>
    <property type="project" value="TreeGrafter"/>
</dbReference>
<dbReference type="Proteomes" id="UP000316621">
    <property type="component" value="Chromosome 3"/>
</dbReference>
<feature type="transmembrane region" description="Helical" evidence="3">
    <location>
        <begin position="919"/>
        <end position="939"/>
    </location>
</feature>
<dbReference type="SMART" id="SM00248">
    <property type="entry name" value="ANK"/>
    <property type="match status" value="7"/>
</dbReference>
<feature type="region of interest" description="Disordered" evidence="2">
    <location>
        <begin position="521"/>
        <end position="560"/>
    </location>
</feature>
<dbReference type="Pfam" id="PF13962">
    <property type="entry name" value="PGG"/>
    <property type="match status" value="1"/>
</dbReference>
<organism evidence="5 6">
    <name type="scientific">Papaver somniferum</name>
    <name type="common">Opium poppy</name>
    <dbReference type="NCBI Taxonomy" id="3469"/>
    <lineage>
        <taxon>Eukaryota</taxon>
        <taxon>Viridiplantae</taxon>
        <taxon>Streptophyta</taxon>
        <taxon>Embryophyta</taxon>
        <taxon>Tracheophyta</taxon>
        <taxon>Spermatophyta</taxon>
        <taxon>Magnoliopsida</taxon>
        <taxon>Ranunculales</taxon>
        <taxon>Papaveraceae</taxon>
        <taxon>Papaveroideae</taxon>
        <taxon>Papaver</taxon>
    </lineage>
</organism>
<evidence type="ECO:0000259" key="4">
    <source>
        <dbReference type="Pfam" id="PF13962"/>
    </source>
</evidence>
<protein>
    <recommendedName>
        <fullName evidence="4">PGG domain-containing protein</fullName>
    </recommendedName>
</protein>
<dbReference type="Pfam" id="PF12796">
    <property type="entry name" value="Ank_2"/>
    <property type="match status" value="1"/>
</dbReference>
<gene>
    <name evidence="5" type="ORF">C5167_014723</name>
</gene>
<dbReference type="PROSITE" id="PS50088">
    <property type="entry name" value="ANK_REPEAT"/>
    <property type="match status" value="1"/>
</dbReference>
<keyword evidence="6" id="KW-1185">Reference proteome</keyword>
<keyword evidence="3" id="KW-0472">Membrane</keyword>
<dbReference type="PANTHER" id="PTHR24177">
    <property type="entry name" value="CASKIN"/>
    <property type="match status" value="1"/>
</dbReference>
<proteinExistence type="predicted"/>
<keyword evidence="3" id="KW-0812">Transmembrane</keyword>
<reference evidence="5 6" key="1">
    <citation type="journal article" date="2018" name="Science">
        <title>The opium poppy genome and morphinan production.</title>
        <authorList>
            <person name="Guo L."/>
            <person name="Winzer T."/>
            <person name="Yang X."/>
            <person name="Li Y."/>
            <person name="Ning Z."/>
            <person name="He Z."/>
            <person name="Teodor R."/>
            <person name="Lu Y."/>
            <person name="Bowser T.A."/>
            <person name="Graham I.A."/>
            <person name="Ye K."/>
        </authorList>
    </citation>
    <scope>NUCLEOTIDE SEQUENCE [LARGE SCALE GENOMIC DNA]</scope>
    <source>
        <strain evidence="6">cv. HN1</strain>
        <tissue evidence="5">Leaves</tissue>
    </source>
</reference>
<evidence type="ECO:0000256" key="3">
    <source>
        <dbReference type="SAM" id="Phobius"/>
    </source>
</evidence>
<accession>A0A4Y7J410</accession>
<feature type="transmembrane region" description="Helical" evidence="3">
    <location>
        <begin position="476"/>
        <end position="501"/>
    </location>
</feature>
<evidence type="ECO:0000256" key="1">
    <source>
        <dbReference type="PROSITE-ProRule" id="PRU00023"/>
    </source>
</evidence>
<evidence type="ECO:0000313" key="6">
    <source>
        <dbReference type="Proteomes" id="UP000316621"/>
    </source>
</evidence>
<dbReference type="STRING" id="3469.A0A4Y7J410"/>
<dbReference type="AlphaFoldDB" id="A0A4Y7J410"/>
<dbReference type="SUPFAM" id="SSF48403">
    <property type="entry name" value="Ankyrin repeat"/>
    <property type="match status" value="1"/>
</dbReference>